<keyword evidence="12" id="KW-1185">Reference proteome</keyword>
<evidence type="ECO:0000259" key="10">
    <source>
        <dbReference type="PROSITE" id="PS50893"/>
    </source>
</evidence>
<dbReference type="GO" id="GO:0005524">
    <property type="term" value="F:ATP binding"/>
    <property type="evidence" value="ECO:0007669"/>
    <property type="project" value="UniProtKB-KW"/>
</dbReference>
<dbReference type="InterPro" id="IPR003439">
    <property type="entry name" value="ABC_transporter-like_ATP-bd"/>
</dbReference>
<dbReference type="InterPro" id="IPR027417">
    <property type="entry name" value="P-loop_NTPase"/>
</dbReference>
<comment type="subcellular location">
    <subcellularLocation>
        <location evidence="1">Membrane</location>
        <topology evidence="1">Multi-pass membrane protein</topology>
    </subcellularLocation>
</comment>
<dbReference type="PANTHER" id="PTHR48042:SF11">
    <property type="entry name" value="ABC TRANSPORTER G FAMILY MEMBER 11"/>
    <property type="match status" value="1"/>
</dbReference>
<feature type="transmembrane region" description="Helical" evidence="9">
    <location>
        <begin position="482"/>
        <end position="505"/>
    </location>
</feature>
<comment type="similarity">
    <text evidence="2">Belongs to the ABC transporter superfamily. ABCG family. Eye pigment precursor importer (TC 3.A.1.204) subfamily.</text>
</comment>
<keyword evidence="8 9" id="KW-0472">Membrane</keyword>
<dbReference type="GO" id="GO:0016020">
    <property type="term" value="C:membrane"/>
    <property type="evidence" value="ECO:0007669"/>
    <property type="project" value="UniProtKB-SubCell"/>
</dbReference>
<evidence type="ECO:0000256" key="1">
    <source>
        <dbReference type="ARBA" id="ARBA00004141"/>
    </source>
</evidence>
<evidence type="ECO:0000256" key="5">
    <source>
        <dbReference type="ARBA" id="ARBA00022741"/>
    </source>
</evidence>
<feature type="transmembrane region" description="Helical" evidence="9">
    <location>
        <begin position="419"/>
        <end position="446"/>
    </location>
</feature>
<dbReference type="GO" id="GO:0016887">
    <property type="term" value="F:ATP hydrolysis activity"/>
    <property type="evidence" value="ECO:0007669"/>
    <property type="project" value="InterPro"/>
</dbReference>
<reference evidence="11 12" key="1">
    <citation type="journal article" date="2019" name="PLoS Genet.">
        <title>Convergent evolution of linked mating-type loci in basidiomycete fungi.</title>
        <authorList>
            <person name="Sun S."/>
            <person name="Coelho M.A."/>
            <person name="Heitman J."/>
            <person name="Nowrousian M."/>
        </authorList>
    </citation>
    <scope>NUCLEOTIDE SEQUENCE [LARGE SCALE GENOMIC DNA]</scope>
    <source>
        <strain evidence="11 12">CBS 4282</strain>
    </source>
</reference>
<protein>
    <recommendedName>
        <fullName evidence="10">ABC transporter domain-containing protein</fullName>
    </recommendedName>
</protein>
<evidence type="ECO:0000313" key="12">
    <source>
        <dbReference type="Proteomes" id="UP000473826"/>
    </source>
</evidence>
<dbReference type="PROSITE" id="PS50893">
    <property type="entry name" value="ABC_TRANSPORTER_2"/>
    <property type="match status" value="1"/>
</dbReference>
<dbReference type="PANTHER" id="PTHR48042">
    <property type="entry name" value="ABC TRANSPORTER G FAMILY MEMBER 11"/>
    <property type="match status" value="1"/>
</dbReference>
<gene>
    <name evidence="11" type="ORF">VHUM_04344</name>
</gene>
<dbReference type="InterPro" id="IPR013525">
    <property type="entry name" value="ABC2_TM"/>
</dbReference>
<feature type="transmembrane region" description="Helical" evidence="9">
    <location>
        <begin position="378"/>
        <end position="399"/>
    </location>
</feature>
<dbReference type="AlphaFoldDB" id="A0A7D8YYZ7"/>
<name>A0A7D8YYZ7_VANHU</name>
<dbReference type="Gene3D" id="3.40.50.300">
    <property type="entry name" value="P-loop containing nucleotide triphosphate hydrolases"/>
    <property type="match status" value="1"/>
</dbReference>
<evidence type="ECO:0000256" key="7">
    <source>
        <dbReference type="ARBA" id="ARBA00022989"/>
    </source>
</evidence>
<sequence>MSDLASPRLGGGSVADFSHLSYDIKTKKDGSLRLLDNVSVRVRQGEMLAILGPSGAGKSTLLDVMSCRKKPLDGGEVRLNGRVLDAAGMADVASVVEQEDDHLGVLTVRETISYAARLSTSGFTGAQIANRVDEIITALGLQSCAGVKIGTPIQRGVSGGQKRRVTVGTGLVTYPRILFLDEPTSGLDSFSACEVMASIQRIARKEGIIVVATIHAPSIETLQLFDEMMVLAKGKVAFQGSLDAAAARCAEVGHPIPEYTNPSDHLLKLVSTDFGDDKSAVLDALYVEHARQGALAAQFEGKGAAEALEYEHHVADRKSFAHHIKVVGVLCERNTVNYSRNLLAYGVRMGMYLGMGFLLATIWIRLGQSDSKINDRLSVHFFSVAFLAFMSVAGMPAFLEERSVFLRERKNGLYGPLPFVVANTLVTIPFLFACALLFSVMVYWSIGLHPGAGKFFQFLAYLFLALLAAETQSALIAALVPIFIAALALAAFMNGFWMCVQGYFIRGRSLPRFWYYSFHFMDYQTYAFELLAKNDLKGLLFNCNSATLPTGECMCTYPASAATIAQHGQCVVSGQDVLDYLGFGGIPMGGYAGILIGIIVLYRVV</sequence>
<dbReference type="SUPFAM" id="SSF52540">
    <property type="entry name" value="P-loop containing nucleoside triphosphate hydrolases"/>
    <property type="match status" value="1"/>
</dbReference>
<dbReference type="EMBL" id="QKWK01000020">
    <property type="protein sequence ID" value="TXT03823.1"/>
    <property type="molecule type" value="Genomic_DNA"/>
</dbReference>
<dbReference type="Proteomes" id="UP000473826">
    <property type="component" value="Unassembled WGS sequence"/>
</dbReference>
<feature type="transmembrane region" description="Helical" evidence="9">
    <location>
        <begin position="342"/>
        <end position="366"/>
    </location>
</feature>
<evidence type="ECO:0000256" key="3">
    <source>
        <dbReference type="ARBA" id="ARBA00022448"/>
    </source>
</evidence>
<keyword evidence="6" id="KW-0067">ATP-binding</keyword>
<dbReference type="InterPro" id="IPR017871">
    <property type="entry name" value="ABC_transporter-like_CS"/>
</dbReference>
<dbReference type="OrthoDB" id="66620at2759"/>
<feature type="domain" description="ABC transporter" evidence="10">
    <location>
        <begin position="20"/>
        <end position="258"/>
    </location>
</feature>
<organism evidence="11 12">
    <name type="scientific">Vanrija humicola</name>
    <name type="common">Yeast</name>
    <name type="synonym">Cryptococcus humicola</name>
    <dbReference type="NCBI Taxonomy" id="5417"/>
    <lineage>
        <taxon>Eukaryota</taxon>
        <taxon>Fungi</taxon>
        <taxon>Dikarya</taxon>
        <taxon>Basidiomycota</taxon>
        <taxon>Agaricomycotina</taxon>
        <taxon>Tremellomycetes</taxon>
        <taxon>Trichosporonales</taxon>
        <taxon>Trichosporonaceae</taxon>
        <taxon>Vanrija</taxon>
    </lineage>
</organism>
<keyword evidence="7 9" id="KW-1133">Transmembrane helix</keyword>
<evidence type="ECO:0000256" key="9">
    <source>
        <dbReference type="SAM" id="Phobius"/>
    </source>
</evidence>
<evidence type="ECO:0000256" key="8">
    <source>
        <dbReference type="ARBA" id="ARBA00023136"/>
    </source>
</evidence>
<dbReference type="InterPro" id="IPR003593">
    <property type="entry name" value="AAA+_ATPase"/>
</dbReference>
<evidence type="ECO:0000256" key="4">
    <source>
        <dbReference type="ARBA" id="ARBA00022692"/>
    </source>
</evidence>
<proteinExistence type="inferred from homology"/>
<feature type="transmembrane region" description="Helical" evidence="9">
    <location>
        <begin position="580"/>
        <end position="602"/>
    </location>
</feature>
<dbReference type="Pfam" id="PF00005">
    <property type="entry name" value="ABC_tran"/>
    <property type="match status" value="1"/>
</dbReference>
<dbReference type="SMART" id="SM00382">
    <property type="entry name" value="AAA"/>
    <property type="match status" value="1"/>
</dbReference>
<evidence type="ECO:0000313" key="11">
    <source>
        <dbReference type="EMBL" id="TXT03823.1"/>
    </source>
</evidence>
<dbReference type="Pfam" id="PF01061">
    <property type="entry name" value="ABC2_membrane"/>
    <property type="match status" value="1"/>
</dbReference>
<accession>A0A7D8YYZ7</accession>
<comment type="caution">
    <text evidence="11">The sequence shown here is derived from an EMBL/GenBank/DDBJ whole genome shotgun (WGS) entry which is preliminary data.</text>
</comment>
<dbReference type="PROSITE" id="PS00211">
    <property type="entry name" value="ABC_TRANSPORTER_1"/>
    <property type="match status" value="1"/>
</dbReference>
<keyword evidence="4 9" id="KW-0812">Transmembrane</keyword>
<keyword evidence="5" id="KW-0547">Nucleotide-binding</keyword>
<evidence type="ECO:0000256" key="2">
    <source>
        <dbReference type="ARBA" id="ARBA00005814"/>
    </source>
</evidence>
<dbReference type="InterPro" id="IPR052215">
    <property type="entry name" value="Plant_ABCG"/>
</dbReference>
<dbReference type="GO" id="GO:0140359">
    <property type="term" value="F:ABC-type transporter activity"/>
    <property type="evidence" value="ECO:0007669"/>
    <property type="project" value="InterPro"/>
</dbReference>
<evidence type="ECO:0000256" key="6">
    <source>
        <dbReference type="ARBA" id="ARBA00022840"/>
    </source>
</evidence>
<keyword evidence="3" id="KW-0813">Transport</keyword>